<name>A0A8H3YJ96_9TREE</name>
<dbReference type="OrthoDB" id="2016548at2759"/>
<dbReference type="Proteomes" id="UP000620104">
    <property type="component" value="Unassembled WGS sequence"/>
</dbReference>
<organism evidence="4 5">
    <name type="scientific">Naganishia liquefaciens</name>
    <dbReference type="NCBI Taxonomy" id="104408"/>
    <lineage>
        <taxon>Eukaryota</taxon>
        <taxon>Fungi</taxon>
        <taxon>Dikarya</taxon>
        <taxon>Basidiomycota</taxon>
        <taxon>Agaricomycotina</taxon>
        <taxon>Tremellomycetes</taxon>
        <taxon>Filobasidiales</taxon>
        <taxon>Filobasidiaceae</taxon>
        <taxon>Naganishia</taxon>
    </lineage>
</organism>
<keyword evidence="2" id="KW-0472">Membrane</keyword>
<dbReference type="InterPro" id="IPR058581">
    <property type="entry name" value="TM_HPP"/>
</dbReference>
<evidence type="ECO:0000313" key="4">
    <source>
        <dbReference type="EMBL" id="GHJ89952.1"/>
    </source>
</evidence>
<accession>A0A8H3YJ96</accession>
<keyword evidence="2" id="KW-1133">Transmembrane helix</keyword>
<feature type="transmembrane region" description="Helical" evidence="2">
    <location>
        <begin position="142"/>
        <end position="159"/>
    </location>
</feature>
<sequence length="361" mass="39987">MTSVRHPQAAHSRSQARLSFSERSRSRSSTKERSRSVTSRLSRSHSRAPLRGSISSSPSSVKRDWKVSRDVRTRLPPILRRFSGYRDPQLQPPFPPISFPPFSWLRHVSLKHETWLLSFIGSLVSIGLIEIVMSASFPNHDTVLIVASFGASAVLLFSTIESPLAQPRHLLGGQILSAILGVGLNRLFRMADNYRLGDTIGHNELGHVVWINGALAMSLSLLLMQVTGTVHPPGGATALIAAVQPAAVNMSWRLVYAVVISSFLMLVWALFINNVGRRRYPAYWFSGEVALVRDREKGAFVKESLDAAEMEAEEGRSRAMELGLLVEELDERAVESENEEGNRDDRAQADGGLIRGRKSNK</sequence>
<proteinExistence type="predicted"/>
<feature type="transmembrane region" description="Helical" evidence="2">
    <location>
        <begin position="209"/>
        <end position="230"/>
    </location>
</feature>
<reference evidence="4" key="1">
    <citation type="submission" date="2020-07" db="EMBL/GenBank/DDBJ databases">
        <title>Draft Genome Sequence of a Deep-Sea Yeast, Naganishia (Cryptococcus) liquefaciens strain N6.</title>
        <authorList>
            <person name="Han Y.W."/>
            <person name="Kajitani R."/>
            <person name="Morimoto H."/>
            <person name="Parhat M."/>
            <person name="Tsubouchi H."/>
            <person name="Bakenova O."/>
            <person name="Ogata M."/>
            <person name="Argunhan B."/>
            <person name="Aoki R."/>
            <person name="Kajiwara S."/>
            <person name="Itoh T."/>
            <person name="Iwasaki H."/>
        </authorList>
    </citation>
    <scope>NUCLEOTIDE SEQUENCE</scope>
    <source>
        <strain evidence="4">N6</strain>
    </source>
</reference>
<dbReference type="AlphaFoldDB" id="A0A8H3YJ96"/>
<evidence type="ECO:0000256" key="2">
    <source>
        <dbReference type="SAM" id="Phobius"/>
    </source>
</evidence>
<evidence type="ECO:0000256" key="1">
    <source>
        <dbReference type="SAM" id="MobiDB-lite"/>
    </source>
</evidence>
<gene>
    <name evidence="4" type="ORF">NliqN6_6354</name>
</gene>
<feature type="transmembrane region" description="Helical" evidence="2">
    <location>
        <begin position="171"/>
        <end position="188"/>
    </location>
</feature>
<dbReference type="EMBL" id="BLZA01000053">
    <property type="protein sequence ID" value="GHJ89952.1"/>
    <property type="molecule type" value="Genomic_DNA"/>
</dbReference>
<feature type="compositionally biased region" description="Basic and acidic residues" evidence="1">
    <location>
        <begin position="333"/>
        <end position="348"/>
    </location>
</feature>
<protein>
    <recommendedName>
        <fullName evidence="3">HPP transmembrane region domain-containing protein</fullName>
    </recommendedName>
</protein>
<evidence type="ECO:0000313" key="5">
    <source>
        <dbReference type="Proteomes" id="UP000620104"/>
    </source>
</evidence>
<feature type="region of interest" description="Disordered" evidence="1">
    <location>
        <begin position="1"/>
        <end position="61"/>
    </location>
</feature>
<comment type="caution">
    <text evidence="4">The sequence shown here is derived from an EMBL/GenBank/DDBJ whole genome shotgun (WGS) entry which is preliminary data.</text>
</comment>
<feature type="domain" description="HPP transmembrane region" evidence="3">
    <location>
        <begin position="111"/>
        <end position="281"/>
    </location>
</feature>
<feature type="region of interest" description="Disordered" evidence="1">
    <location>
        <begin position="333"/>
        <end position="361"/>
    </location>
</feature>
<dbReference type="Pfam" id="PF04982">
    <property type="entry name" value="TM_HPP"/>
    <property type="match status" value="1"/>
</dbReference>
<keyword evidence="5" id="KW-1185">Reference proteome</keyword>
<feature type="compositionally biased region" description="Polar residues" evidence="1">
    <location>
        <begin position="1"/>
        <end position="16"/>
    </location>
</feature>
<feature type="compositionally biased region" description="Basic and acidic residues" evidence="1">
    <location>
        <begin position="20"/>
        <end position="35"/>
    </location>
</feature>
<dbReference type="PANTHER" id="PTHR33741:SF5">
    <property type="entry name" value="TRANSMEMBRANE PROTEIN DDB_G0269096-RELATED"/>
    <property type="match status" value="1"/>
</dbReference>
<dbReference type="PANTHER" id="PTHR33741">
    <property type="entry name" value="TRANSMEMBRANE PROTEIN DDB_G0269096-RELATED"/>
    <property type="match status" value="1"/>
</dbReference>
<dbReference type="InterPro" id="IPR007065">
    <property type="entry name" value="HPP"/>
</dbReference>
<evidence type="ECO:0000259" key="3">
    <source>
        <dbReference type="Pfam" id="PF04982"/>
    </source>
</evidence>
<feature type="transmembrane region" description="Helical" evidence="2">
    <location>
        <begin position="115"/>
        <end position="135"/>
    </location>
</feature>
<feature type="transmembrane region" description="Helical" evidence="2">
    <location>
        <begin position="250"/>
        <end position="271"/>
    </location>
</feature>
<keyword evidence="2" id="KW-0812">Transmembrane</keyword>